<dbReference type="InterPro" id="IPR045056">
    <property type="entry name" value="Nop56/Nop58"/>
</dbReference>
<evidence type="ECO:0000313" key="3">
    <source>
        <dbReference type="Proteomes" id="UP000019116"/>
    </source>
</evidence>
<dbReference type="PANTHER" id="PTHR10894">
    <property type="entry name" value="NUCLEOLAR PROTEIN 5 NUCLEOLAR PROTEIN NOP5 NOP58"/>
    <property type="match status" value="1"/>
</dbReference>
<dbReference type="Gramene" id="TraesJAG5B03G02864930.1">
    <property type="protein sequence ID" value="TraesJAG5B03G02864930.1"/>
    <property type="gene ID" value="TraesJAG5B03G02864930"/>
</dbReference>
<sequence length="374" mass="42335">MGRRGGQRCRRSSRANLTSTSTSTSTSTGQRGGKRRRPPPPANSFVSIAADLGNHGLIMVLFETPSGFAIFYFDGISLYEPDAMENIWAHFVTEYRARHVIWRKDFQVFKDKSDAINHDSGLNNQLTNMLLKWYQPGQKLAVGKIEYKIVIEANLGISCLFDEPVMELMRGLNYLMHSVVPEEKSKLAEEHCLQTSQGLKMLLHRYGFDIKPELVNDCIIVTACNLYDSDCCLKNQFKSLRLASHFLQDVSSINSQDWDILKLATALKMVCYPEDDILFGNPDEMFSTDELSKLVADAHKYEDSGIIKGAILRLYNLVVYLLNCKAKYQRRLASFVKEAKESYEAEQVVRERGSLRTDAFEADIQEVGVQMVAG</sequence>
<dbReference type="PANTHER" id="PTHR10894:SF24">
    <property type="entry name" value="OS02G0511800 PROTEIN"/>
    <property type="match status" value="1"/>
</dbReference>
<dbReference type="GO" id="GO:0032040">
    <property type="term" value="C:small-subunit processome"/>
    <property type="evidence" value="ECO:0000318"/>
    <property type="project" value="GO_Central"/>
</dbReference>
<dbReference type="KEGG" id="taes:123111362"/>
<feature type="region of interest" description="Disordered" evidence="1">
    <location>
        <begin position="1"/>
        <end position="44"/>
    </location>
</feature>
<dbReference type="Gramene" id="TraesCS5B02G146300.2">
    <property type="protein sequence ID" value="TraesCS5B02G146300.2"/>
    <property type="gene ID" value="TraesCS5B02G146300"/>
</dbReference>
<name>A0A3B6LI82_WHEAT</name>
<dbReference type="OMA" id="PVMELMW"/>
<keyword evidence="3" id="KW-1185">Reference proteome</keyword>
<dbReference type="GeneID" id="123111362"/>
<dbReference type="Gramene" id="TraesCS5B03G0406600.1">
    <property type="protein sequence ID" value="TraesCS5B03G0406600.1.CDS"/>
    <property type="gene ID" value="TraesCS5B03G0406600"/>
</dbReference>
<dbReference type="GO" id="GO:0030515">
    <property type="term" value="F:snoRNA binding"/>
    <property type="evidence" value="ECO:0000318"/>
    <property type="project" value="GO_Central"/>
</dbReference>
<accession>A0A3B6LI82</accession>
<evidence type="ECO:0000313" key="2">
    <source>
        <dbReference type="EnsemblPlants" id="TraesCS5B02G146300.2"/>
    </source>
</evidence>
<reference evidence="2" key="1">
    <citation type="submission" date="2018-08" db="EMBL/GenBank/DDBJ databases">
        <authorList>
            <person name="Rossello M."/>
        </authorList>
    </citation>
    <scope>NUCLEOTIDE SEQUENCE [LARGE SCALE GENOMIC DNA]</scope>
    <source>
        <strain evidence="2">cv. Chinese Spring</strain>
    </source>
</reference>
<gene>
    <name evidence="2" type="primary">LOC123111362</name>
</gene>
<reference evidence="2" key="2">
    <citation type="submission" date="2018-10" db="UniProtKB">
        <authorList>
            <consortium name="EnsemblPlants"/>
        </authorList>
    </citation>
    <scope>IDENTIFICATION</scope>
</reference>
<dbReference type="Gramene" id="TraesRN5B0100409000.1">
    <property type="protein sequence ID" value="TraesRN5B0100409000.1"/>
    <property type="gene ID" value="TraesRN5B0100409000"/>
</dbReference>
<evidence type="ECO:0000256" key="1">
    <source>
        <dbReference type="SAM" id="MobiDB-lite"/>
    </source>
</evidence>
<dbReference type="EnsemblPlants" id="TraesCS5B02G146300.2">
    <property type="protein sequence ID" value="TraesCS5B02G146300.2"/>
    <property type="gene ID" value="TraesCS5B02G146300"/>
</dbReference>
<feature type="compositionally biased region" description="Low complexity" evidence="1">
    <location>
        <begin position="14"/>
        <end position="29"/>
    </location>
</feature>
<dbReference type="RefSeq" id="XP_044388079.1">
    <property type="nucleotide sequence ID" value="XM_044532144.1"/>
</dbReference>
<dbReference type="STRING" id="4565.A0A3B6LI82"/>
<organism evidence="2">
    <name type="scientific">Triticum aestivum</name>
    <name type="common">Wheat</name>
    <dbReference type="NCBI Taxonomy" id="4565"/>
    <lineage>
        <taxon>Eukaryota</taxon>
        <taxon>Viridiplantae</taxon>
        <taxon>Streptophyta</taxon>
        <taxon>Embryophyta</taxon>
        <taxon>Tracheophyta</taxon>
        <taxon>Spermatophyta</taxon>
        <taxon>Magnoliopsida</taxon>
        <taxon>Liliopsida</taxon>
        <taxon>Poales</taxon>
        <taxon>Poaceae</taxon>
        <taxon>BOP clade</taxon>
        <taxon>Pooideae</taxon>
        <taxon>Triticodae</taxon>
        <taxon>Triticeae</taxon>
        <taxon>Triticinae</taxon>
        <taxon>Triticum</taxon>
    </lineage>
</organism>
<dbReference type="GO" id="GO:0031428">
    <property type="term" value="C:box C/D methylation guide snoRNP complex"/>
    <property type="evidence" value="ECO:0000318"/>
    <property type="project" value="GO_Central"/>
</dbReference>
<dbReference type="AlphaFoldDB" id="A0A3B6LI82"/>
<proteinExistence type="predicted"/>
<protein>
    <submittedName>
        <fullName evidence="2">Uncharacterized protein</fullName>
    </submittedName>
</protein>
<feature type="compositionally biased region" description="Basic residues" evidence="1">
    <location>
        <begin position="1"/>
        <end position="13"/>
    </location>
</feature>
<dbReference type="Gramene" id="TraesJUL5B03G02887720.1">
    <property type="protein sequence ID" value="TraesJUL5B03G02887720.1"/>
    <property type="gene ID" value="TraesJUL5B03G02887720"/>
</dbReference>
<dbReference type="Proteomes" id="UP000019116">
    <property type="component" value="Chromosome 5B"/>
</dbReference>
<dbReference type="SMR" id="A0A3B6LI82"/>